<evidence type="ECO:0000256" key="2">
    <source>
        <dbReference type="ARBA" id="ARBA00007412"/>
    </source>
</evidence>
<keyword evidence="6" id="KW-0670">Pyruvate</keyword>
<evidence type="ECO:0000256" key="3">
    <source>
        <dbReference type="ARBA" id="ARBA00012426"/>
    </source>
</evidence>
<dbReference type="SFLD" id="SFLDG01170">
    <property type="entry name" value="Pyruvoyl-dependent_arginine_de"/>
    <property type="match status" value="1"/>
</dbReference>
<organism evidence="8 9">
    <name type="scientific">Haloplanus salinus</name>
    <dbReference type="NCBI Taxonomy" id="1126245"/>
    <lineage>
        <taxon>Archaea</taxon>
        <taxon>Methanobacteriati</taxon>
        <taxon>Methanobacteriota</taxon>
        <taxon>Stenosarchaea group</taxon>
        <taxon>Halobacteria</taxon>
        <taxon>Halobacteriales</taxon>
        <taxon>Haloferacaceae</taxon>
        <taxon>Haloplanus</taxon>
    </lineage>
</organism>
<dbReference type="GO" id="GO:0006527">
    <property type="term" value="P:L-arginine catabolic process"/>
    <property type="evidence" value="ECO:0007669"/>
    <property type="project" value="InterPro"/>
</dbReference>
<accession>A0A368NF18</accession>
<dbReference type="OrthoDB" id="30748at2157"/>
<comment type="similarity">
    <text evidence="2">Belongs to the PdaD family.</text>
</comment>
<protein>
    <recommendedName>
        <fullName evidence="3">arginine decarboxylase</fullName>
        <ecNumber evidence="3">4.1.1.19</ecNumber>
    </recommendedName>
</protein>
<dbReference type="AlphaFoldDB" id="A0A368NF18"/>
<dbReference type="EMBL" id="QPHM01000001">
    <property type="protein sequence ID" value="RCU48184.1"/>
    <property type="molecule type" value="Genomic_DNA"/>
</dbReference>
<proteinExistence type="inferred from homology"/>
<evidence type="ECO:0000256" key="4">
    <source>
        <dbReference type="ARBA" id="ARBA00022793"/>
    </source>
</evidence>
<keyword evidence="9" id="KW-1185">Reference proteome</keyword>
<reference evidence="8 9" key="1">
    <citation type="submission" date="2018-07" db="EMBL/GenBank/DDBJ databases">
        <title>Genome sequences of Haloplanus salinus JCM 18368T.</title>
        <authorList>
            <person name="Kim Y.B."/>
            <person name="Roh S.W."/>
        </authorList>
    </citation>
    <scope>NUCLEOTIDE SEQUENCE [LARGE SCALE GENOMIC DNA]</scope>
    <source>
        <strain evidence="8 9">JCM 18368</strain>
    </source>
</reference>
<dbReference type="InterPro" id="IPR016104">
    <property type="entry name" value="Pyr-dep_his/arg-deCO2ase"/>
</dbReference>
<dbReference type="Gene3D" id="3.50.20.10">
    <property type="entry name" value="Pyruvoyl-Dependent Histidine Decarboxylase, subunit B"/>
    <property type="match status" value="1"/>
</dbReference>
<keyword evidence="4" id="KW-0210">Decarboxylase</keyword>
<comment type="catalytic activity">
    <reaction evidence="7">
        <text>L-arginine + H(+) = agmatine + CO2</text>
        <dbReference type="Rhea" id="RHEA:17641"/>
        <dbReference type="ChEBI" id="CHEBI:15378"/>
        <dbReference type="ChEBI" id="CHEBI:16526"/>
        <dbReference type="ChEBI" id="CHEBI:32682"/>
        <dbReference type="ChEBI" id="CHEBI:58145"/>
        <dbReference type="EC" id="4.1.1.19"/>
    </reaction>
</comment>
<dbReference type="Proteomes" id="UP000252189">
    <property type="component" value="Unassembled WGS sequence"/>
</dbReference>
<sequence length="163" mass="16922">MPIDVVWGTGSARTELGAFDAALSDANVHNYNLVELSSIVPEGATVERVGALEPGRWVTGDLVAVVLASRTSSTPGDRVAAGLGWALAEEGGVFVENDAPSAGACEHLLEANLADARSIRDWDWTSEGERQVVEGVVDDAGAGAAVVAAVFHPISAGRRDDDR</sequence>
<dbReference type="SUPFAM" id="SSF56271">
    <property type="entry name" value="Pyruvoyl-dependent histidine and arginine decarboxylases"/>
    <property type="match status" value="1"/>
</dbReference>
<dbReference type="InterPro" id="IPR016105">
    <property type="entry name" value="Pyr-dep_his/arg-deCO2ase_sand"/>
</dbReference>
<comment type="cofactor">
    <cofactor evidence="1">
        <name>pyruvate</name>
        <dbReference type="ChEBI" id="CHEBI:15361"/>
    </cofactor>
</comment>
<gene>
    <name evidence="8" type="ORF">DU504_13235</name>
</gene>
<dbReference type="SFLD" id="SFLDS00055">
    <property type="entry name" value="Pyruvoyl-Dependent_Histidine/A"/>
    <property type="match status" value="1"/>
</dbReference>
<dbReference type="PANTHER" id="PTHR40438">
    <property type="entry name" value="PYRUVOYL-DEPENDENT ARGININE DECARBOXYLASE"/>
    <property type="match status" value="1"/>
</dbReference>
<evidence type="ECO:0000313" key="9">
    <source>
        <dbReference type="Proteomes" id="UP000252189"/>
    </source>
</evidence>
<evidence type="ECO:0000256" key="5">
    <source>
        <dbReference type="ARBA" id="ARBA00023239"/>
    </source>
</evidence>
<dbReference type="InterPro" id="IPR002724">
    <property type="entry name" value="Pyruvoyl-dep_arg_deCO2ase"/>
</dbReference>
<dbReference type="PANTHER" id="PTHR40438:SF1">
    <property type="entry name" value="PYRUVOYL-DEPENDENT ARGININE DECARBOXYLASE"/>
    <property type="match status" value="1"/>
</dbReference>
<dbReference type="Pfam" id="PF01862">
    <property type="entry name" value="PvlArgDC"/>
    <property type="match status" value="1"/>
</dbReference>
<evidence type="ECO:0000256" key="7">
    <source>
        <dbReference type="ARBA" id="ARBA00049309"/>
    </source>
</evidence>
<dbReference type="RefSeq" id="WP_114449819.1">
    <property type="nucleotide sequence ID" value="NZ_QPHM01000001.1"/>
</dbReference>
<evidence type="ECO:0000313" key="8">
    <source>
        <dbReference type="EMBL" id="RCU48184.1"/>
    </source>
</evidence>
<evidence type="ECO:0000256" key="1">
    <source>
        <dbReference type="ARBA" id="ARBA00001928"/>
    </source>
</evidence>
<keyword evidence="5" id="KW-0456">Lyase</keyword>
<name>A0A368NF18_9EURY</name>
<dbReference type="GO" id="GO:0008792">
    <property type="term" value="F:arginine decarboxylase activity"/>
    <property type="evidence" value="ECO:0007669"/>
    <property type="project" value="UniProtKB-EC"/>
</dbReference>
<comment type="caution">
    <text evidence="8">The sequence shown here is derived from an EMBL/GenBank/DDBJ whole genome shotgun (WGS) entry which is preliminary data.</text>
</comment>
<evidence type="ECO:0000256" key="6">
    <source>
        <dbReference type="ARBA" id="ARBA00023317"/>
    </source>
</evidence>
<dbReference type="EC" id="4.1.1.19" evidence="3"/>